<keyword evidence="1" id="KW-0732">Signal</keyword>
<gene>
    <name evidence="3" type="primary">LOC113214178</name>
</gene>
<evidence type="ECO:0000313" key="2">
    <source>
        <dbReference type="Proteomes" id="UP000504606"/>
    </source>
</evidence>
<organism evidence="2 3">
    <name type="scientific">Frankliniella occidentalis</name>
    <name type="common">Western flower thrips</name>
    <name type="synonym">Euthrips occidentalis</name>
    <dbReference type="NCBI Taxonomy" id="133901"/>
    <lineage>
        <taxon>Eukaryota</taxon>
        <taxon>Metazoa</taxon>
        <taxon>Ecdysozoa</taxon>
        <taxon>Arthropoda</taxon>
        <taxon>Hexapoda</taxon>
        <taxon>Insecta</taxon>
        <taxon>Pterygota</taxon>
        <taxon>Neoptera</taxon>
        <taxon>Paraneoptera</taxon>
        <taxon>Thysanoptera</taxon>
        <taxon>Terebrantia</taxon>
        <taxon>Thripoidea</taxon>
        <taxon>Thripidae</taxon>
        <taxon>Frankliniella</taxon>
    </lineage>
</organism>
<evidence type="ECO:0000256" key="1">
    <source>
        <dbReference type="SAM" id="SignalP"/>
    </source>
</evidence>
<proteinExistence type="predicted"/>
<name>A0A6J1TEH0_FRAOC</name>
<reference evidence="3" key="1">
    <citation type="submission" date="2025-08" db="UniProtKB">
        <authorList>
            <consortium name="RefSeq"/>
        </authorList>
    </citation>
    <scope>IDENTIFICATION</scope>
    <source>
        <tissue evidence="3">Whole organism</tissue>
    </source>
</reference>
<dbReference type="AlphaFoldDB" id="A0A6J1TEH0"/>
<dbReference type="KEGG" id="foc:113214178"/>
<feature type="chain" id="PRO_5026717200" evidence="1">
    <location>
        <begin position="19"/>
        <end position="190"/>
    </location>
</feature>
<accession>A0A6J1TEH0</accession>
<dbReference type="Proteomes" id="UP000504606">
    <property type="component" value="Unplaced"/>
</dbReference>
<keyword evidence="2" id="KW-1185">Reference proteome</keyword>
<evidence type="ECO:0000313" key="3">
    <source>
        <dbReference type="RefSeq" id="XP_026289251.1"/>
    </source>
</evidence>
<sequence>MASTLVALALMCSTAIHGRYINSVMGPYTAYGERFYMCEPDNRPLPWRWFVRTTHFNPLRPNELQRMTGNVTSTSGIIDNSNWATTIIDIRSNNQWKENAFVFKFKNQACQIAKVHAPAFYKLVFKKREVNGACIFHPGVYEFNNTPIDWTFPQVPIMPYGHYRARVMVGKAENLYSCFVGEARAIPKLD</sequence>
<dbReference type="GeneID" id="113214178"/>
<dbReference type="RefSeq" id="XP_026289251.1">
    <property type="nucleotide sequence ID" value="XM_026433466.2"/>
</dbReference>
<protein>
    <submittedName>
        <fullName evidence="3">Uncharacterized protein LOC113214178 isoform X1</fullName>
    </submittedName>
</protein>
<feature type="signal peptide" evidence="1">
    <location>
        <begin position="1"/>
        <end position="18"/>
    </location>
</feature>